<dbReference type="EMBL" id="JAHLPM010000019">
    <property type="protein sequence ID" value="MBU5439811.1"/>
    <property type="molecule type" value="Genomic_DNA"/>
</dbReference>
<name>A0ABS6EAC7_9FIRM</name>
<comment type="caution">
    <text evidence="1">The sequence shown here is derived from an EMBL/GenBank/DDBJ whole genome shotgun (WGS) entry which is preliminary data.</text>
</comment>
<gene>
    <name evidence="1" type="ORF">KQI42_17480</name>
</gene>
<proteinExistence type="predicted"/>
<evidence type="ECO:0000313" key="1">
    <source>
        <dbReference type="EMBL" id="MBU5439811.1"/>
    </source>
</evidence>
<protein>
    <submittedName>
        <fullName evidence="1">Uncharacterized protein</fullName>
    </submittedName>
</protein>
<sequence>MITIEEYILKMKKRDKLDEFNFTNHTDNMAKVIKYVMDYFNDYLDPETYNYEQIKIDQKALKIEQDIEKEYPNSKDFIVDYYRRYISRIDKTLWKFMEEEKYIDLFYCKTDYEIVIDKFCTSSKMKGTGIEQYRDNLIVLAQELKESSVEKPTISEYRHLDNFIVKWLKDTYKEYKVNLYNFAYGHTDTYYETYVEHIYDRDYKRSYYINKYNHRYNENPFDIEEVYTENIDRPFINGRKGELEILCMYIWLFDQVKDQDYWPEYINLNISTGRIKLVKSINVLEPIKYMDIQFPVDIKSAKVYMETTDGLLRYRPENKYILRLNYKKDNDLFWKDLNELMLVINNLKETFSKYGVPEVLELQPPLRSFSYNEEEFFEKYGILEKNLKKYSKLKITLINGQHRTSKKQAYLIRNVDDIVKIKNISNEMKFILKFTIDISNLMKEKNFSRDYKEEFIKLTEVRNSIIGIHISSIPNSYSISKVKYSEDASYLSKYNYPRNSDLFNCIIGLLNDNQKRYFVPKEIKNAYELEELVDTLLRGGFLFYSQEDE</sequence>
<organism evidence="1 2">
    <name type="scientific">Tissierella simiarum</name>
    <dbReference type="NCBI Taxonomy" id="2841534"/>
    <lineage>
        <taxon>Bacteria</taxon>
        <taxon>Bacillati</taxon>
        <taxon>Bacillota</taxon>
        <taxon>Tissierellia</taxon>
        <taxon>Tissierellales</taxon>
        <taxon>Tissierellaceae</taxon>
        <taxon>Tissierella</taxon>
    </lineage>
</organism>
<keyword evidence="2" id="KW-1185">Reference proteome</keyword>
<reference evidence="1 2" key="1">
    <citation type="submission" date="2021-06" db="EMBL/GenBank/DDBJ databases">
        <authorList>
            <person name="Sun Q."/>
            <person name="Li D."/>
        </authorList>
    </citation>
    <scope>NUCLEOTIDE SEQUENCE [LARGE SCALE GENOMIC DNA]</scope>
    <source>
        <strain evidence="1 2">MSJ-40</strain>
    </source>
</reference>
<evidence type="ECO:0000313" key="2">
    <source>
        <dbReference type="Proteomes" id="UP000749471"/>
    </source>
</evidence>
<dbReference type="RefSeq" id="WP_216521653.1">
    <property type="nucleotide sequence ID" value="NZ_JAHLPM010000019.1"/>
</dbReference>
<dbReference type="Proteomes" id="UP000749471">
    <property type="component" value="Unassembled WGS sequence"/>
</dbReference>
<accession>A0ABS6EAC7</accession>